<dbReference type="InterPro" id="IPR056124">
    <property type="entry name" value="DUF7707"/>
</dbReference>
<feature type="compositionally biased region" description="Low complexity" evidence="1">
    <location>
        <begin position="135"/>
        <end position="151"/>
    </location>
</feature>
<protein>
    <recommendedName>
        <fullName evidence="3">DUF7707 domain-containing protein</fullName>
    </recommendedName>
</protein>
<evidence type="ECO:0000313" key="4">
    <source>
        <dbReference type="EMBL" id="KAK3208506.1"/>
    </source>
</evidence>
<dbReference type="EMBL" id="WVTA01000007">
    <property type="protein sequence ID" value="KAK3208506.1"/>
    <property type="molecule type" value="Genomic_DNA"/>
</dbReference>
<keyword evidence="2" id="KW-0732">Signal</keyword>
<accession>A0AAN6RGF9</accession>
<keyword evidence="5" id="KW-1185">Reference proteome</keyword>
<feature type="region of interest" description="Disordered" evidence="1">
    <location>
        <begin position="132"/>
        <end position="178"/>
    </location>
</feature>
<proteinExistence type="predicted"/>
<feature type="compositionally biased region" description="Polar residues" evidence="1">
    <location>
        <begin position="152"/>
        <end position="162"/>
    </location>
</feature>
<name>A0AAN6RGF9_9PLEO</name>
<dbReference type="Pfam" id="PF24808">
    <property type="entry name" value="DUF7707"/>
    <property type="match status" value="1"/>
</dbReference>
<sequence>MRSTFTLGLFAIAGLSAAQEQYQIDPDTVQESTRDYWCQQQKSVCPQICLQQDGVTSMNTVSNECDADTLQATCVCDNGLSPNLTEFTQTLPYNICQQWGTNCVNACGIGENACADSCRADHPCGAQDPFKGNATTTSSSSHSPTSKPTGSDSSSEASTTVPITGFAGETGKSNADQPGAASSFGASYGLAVTIVGLFASLSLL</sequence>
<dbReference type="AlphaFoldDB" id="A0AAN6RGF9"/>
<reference evidence="4 5" key="1">
    <citation type="submission" date="2021-02" db="EMBL/GenBank/DDBJ databases">
        <title>Genome assembly of Pseudopithomyces chartarum.</title>
        <authorList>
            <person name="Jauregui R."/>
            <person name="Singh J."/>
            <person name="Voisey C."/>
        </authorList>
    </citation>
    <scope>NUCLEOTIDE SEQUENCE [LARGE SCALE GENOMIC DNA]</scope>
    <source>
        <strain evidence="4 5">AGR01</strain>
    </source>
</reference>
<evidence type="ECO:0000313" key="5">
    <source>
        <dbReference type="Proteomes" id="UP001280581"/>
    </source>
</evidence>
<evidence type="ECO:0000256" key="2">
    <source>
        <dbReference type="SAM" id="SignalP"/>
    </source>
</evidence>
<organism evidence="4 5">
    <name type="scientific">Pseudopithomyces chartarum</name>
    <dbReference type="NCBI Taxonomy" id="1892770"/>
    <lineage>
        <taxon>Eukaryota</taxon>
        <taxon>Fungi</taxon>
        <taxon>Dikarya</taxon>
        <taxon>Ascomycota</taxon>
        <taxon>Pezizomycotina</taxon>
        <taxon>Dothideomycetes</taxon>
        <taxon>Pleosporomycetidae</taxon>
        <taxon>Pleosporales</taxon>
        <taxon>Massarineae</taxon>
        <taxon>Didymosphaeriaceae</taxon>
        <taxon>Pseudopithomyces</taxon>
    </lineage>
</organism>
<feature type="domain" description="DUF7707" evidence="3">
    <location>
        <begin position="22"/>
        <end position="129"/>
    </location>
</feature>
<evidence type="ECO:0000256" key="1">
    <source>
        <dbReference type="SAM" id="MobiDB-lite"/>
    </source>
</evidence>
<dbReference type="PANTHER" id="PTHR38118">
    <property type="entry name" value="ANCHORED CELL WALL PROTEIN 11-RELATED"/>
    <property type="match status" value="1"/>
</dbReference>
<dbReference type="Proteomes" id="UP001280581">
    <property type="component" value="Unassembled WGS sequence"/>
</dbReference>
<comment type="caution">
    <text evidence="4">The sequence shown here is derived from an EMBL/GenBank/DDBJ whole genome shotgun (WGS) entry which is preliminary data.</text>
</comment>
<evidence type="ECO:0000259" key="3">
    <source>
        <dbReference type="Pfam" id="PF24808"/>
    </source>
</evidence>
<feature type="chain" id="PRO_5043032675" description="DUF7707 domain-containing protein" evidence="2">
    <location>
        <begin position="19"/>
        <end position="204"/>
    </location>
</feature>
<gene>
    <name evidence="4" type="ORF">GRF29_77g906953</name>
</gene>
<dbReference type="PANTHER" id="PTHR38118:SF2">
    <property type="entry name" value="CDP-ALCOHOL PHOSPHATIDYLTRANSFERASE PROTEIN"/>
    <property type="match status" value="1"/>
</dbReference>
<feature type="signal peptide" evidence="2">
    <location>
        <begin position="1"/>
        <end position="18"/>
    </location>
</feature>